<sequence length="140" mass="16259">MSENIKQKIVSFLDTNKIGTLATIVDKKPFTRYMMFHHEELILYTATNEHSHKVENILTQPYVHILLGFPGDELSKPYIEVAAKAEIEHSQTLKEKIWNECLKHWIDSPDDPEYLLLKLVPSSYLFYEKTGEGPIELLID</sequence>
<dbReference type="SUPFAM" id="SSF50475">
    <property type="entry name" value="FMN-binding split barrel"/>
    <property type="match status" value="1"/>
</dbReference>
<dbReference type="RefSeq" id="WP_336588032.1">
    <property type="nucleotide sequence ID" value="NZ_JBBAXC010000014.1"/>
</dbReference>
<dbReference type="InterPro" id="IPR011576">
    <property type="entry name" value="Pyridox_Oxase_N"/>
</dbReference>
<accession>A0ABU8HHI5</accession>
<comment type="caution">
    <text evidence="2">The sequence shown here is derived from an EMBL/GenBank/DDBJ whole genome shotgun (WGS) entry which is preliminary data.</text>
</comment>
<evidence type="ECO:0000313" key="2">
    <source>
        <dbReference type="EMBL" id="MEI5908584.1"/>
    </source>
</evidence>
<protein>
    <submittedName>
        <fullName evidence="2">Pyridoxamine 5'-phosphate oxidase family protein</fullName>
    </submittedName>
</protein>
<dbReference type="PANTHER" id="PTHR34818:SF1">
    <property type="entry name" value="PROTEIN BLI-3"/>
    <property type="match status" value="1"/>
</dbReference>
<gene>
    <name evidence="2" type="ORF">WAK64_16170</name>
</gene>
<proteinExistence type="predicted"/>
<dbReference type="InterPro" id="IPR052917">
    <property type="entry name" value="Stress-Dev_Protein"/>
</dbReference>
<feature type="domain" description="Pyridoxamine 5'-phosphate oxidase N-terminal" evidence="1">
    <location>
        <begin position="5"/>
        <end position="122"/>
    </location>
</feature>
<keyword evidence="3" id="KW-1185">Reference proteome</keyword>
<dbReference type="InterPro" id="IPR012349">
    <property type="entry name" value="Split_barrel_FMN-bd"/>
</dbReference>
<dbReference type="Gene3D" id="2.30.110.10">
    <property type="entry name" value="Electron Transport, Fmn-binding Protein, Chain A"/>
    <property type="match status" value="1"/>
</dbReference>
<evidence type="ECO:0000313" key="3">
    <source>
        <dbReference type="Proteomes" id="UP001312865"/>
    </source>
</evidence>
<name>A0ABU8HHI5_9BACI</name>
<reference evidence="2 3" key="1">
    <citation type="journal article" date="2018" name="J. Microbiol.">
        <title>Bacillus spongiae sp. nov., isolated from sponge of Jeju Island.</title>
        <authorList>
            <person name="Lee G.E."/>
            <person name="Im W.T."/>
            <person name="Park J.S."/>
        </authorList>
    </citation>
    <scope>NUCLEOTIDE SEQUENCE [LARGE SCALE GENOMIC DNA]</scope>
    <source>
        <strain evidence="2 3">135PIL107-10</strain>
    </source>
</reference>
<evidence type="ECO:0000259" key="1">
    <source>
        <dbReference type="Pfam" id="PF01243"/>
    </source>
</evidence>
<dbReference type="EMBL" id="JBBAXC010000014">
    <property type="protein sequence ID" value="MEI5908584.1"/>
    <property type="molecule type" value="Genomic_DNA"/>
</dbReference>
<dbReference type="Pfam" id="PF01243">
    <property type="entry name" value="PNPOx_N"/>
    <property type="match status" value="1"/>
</dbReference>
<organism evidence="2 3">
    <name type="scientific">Bacillus spongiae</name>
    <dbReference type="NCBI Taxonomy" id="2683610"/>
    <lineage>
        <taxon>Bacteria</taxon>
        <taxon>Bacillati</taxon>
        <taxon>Bacillota</taxon>
        <taxon>Bacilli</taxon>
        <taxon>Bacillales</taxon>
        <taxon>Bacillaceae</taxon>
        <taxon>Bacillus</taxon>
    </lineage>
</organism>
<dbReference type="Proteomes" id="UP001312865">
    <property type="component" value="Unassembled WGS sequence"/>
</dbReference>
<dbReference type="PANTHER" id="PTHR34818">
    <property type="entry name" value="PROTEIN BLI-3"/>
    <property type="match status" value="1"/>
</dbReference>